<accession>A0A7X1GIZ0</accession>
<protein>
    <submittedName>
        <fullName evidence="1">Uncharacterized protein</fullName>
    </submittedName>
</protein>
<dbReference type="AlphaFoldDB" id="A0A7X1GIZ0"/>
<dbReference type="RefSeq" id="WP_185819123.1">
    <property type="nucleotide sequence ID" value="NZ_JACMYG010000042.1"/>
</dbReference>
<dbReference type="Proteomes" id="UP000526003">
    <property type="component" value="Unassembled WGS sequence"/>
</dbReference>
<organism evidence="1 2">
    <name type="scientific">Pseudomonas kielensis</name>
    <dbReference type="NCBI Taxonomy" id="2762577"/>
    <lineage>
        <taxon>Bacteria</taxon>
        <taxon>Pseudomonadati</taxon>
        <taxon>Pseudomonadota</taxon>
        <taxon>Gammaproteobacteria</taxon>
        <taxon>Pseudomonadales</taxon>
        <taxon>Pseudomonadaceae</taxon>
        <taxon>Pseudomonas</taxon>
    </lineage>
</organism>
<proteinExistence type="predicted"/>
<keyword evidence="2" id="KW-1185">Reference proteome</keyword>
<evidence type="ECO:0000313" key="1">
    <source>
        <dbReference type="EMBL" id="MBC2693214.1"/>
    </source>
</evidence>
<gene>
    <name evidence="1" type="ORF">H7995_25835</name>
</gene>
<sequence length="76" mass="8473">MNTNIQTRDDALAAIHKATADVGQAIDLRVLEHQVRVADDLITDCCSAALVDDEDMPDLRLELVIARRTRMKQLSL</sequence>
<comment type="caution">
    <text evidence="1">The sequence shown here is derived from an EMBL/GenBank/DDBJ whole genome shotgun (WGS) entry which is preliminary data.</text>
</comment>
<name>A0A7X1GIZ0_9PSED</name>
<reference evidence="1 2" key="1">
    <citation type="submission" date="2020-08" db="EMBL/GenBank/DDBJ databases">
        <title>Pseudomonas sp. nov.</title>
        <authorList>
            <person name="Gieschler S."/>
            <person name="Fiedler G."/>
            <person name="Brinks E."/>
            <person name="Boehnlein C."/>
            <person name="Franz C.M.A.P."/>
            <person name="Kabisch J."/>
        </authorList>
    </citation>
    <scope>NUCLEOTIDE SEQUENCE [LARGE SCALE GENOMIC DNA]</scope>
    <source>
        <strain evidence="1 2">MBT-1</strain>
    </source>
</reference>
<dbReference type="EMBL" id="JACMYG010000042">
    <property type="protein sequence ID" value="MBC2693214.1"/>
    <property type="molecule type" value="Genomic_DNA"/>
</dbReference>
<evidence type="ECO:0000313" key="2">
    <source>
        <dbReference type="Proteomes" id="UP000526003"/>
    </source>
</evidence>